<feature type="binding site" evidence="1">
    <location>
        <position position="83"/>
    </location>
    <ligand>
        <name>Ni(2+)</name>
        <dbReference type="ChEBI" id="CHEBI:49786"/>
    </ligand>
</feature>
<dbReference type="SUPFAM" id="SSF46785">
    <property type="entry name" value="Winged helix' DNA-binding domain"/>
    <property type="match status" value="1"/>
</dbReference>
<dbReference type="InterPro" id="IPR004173">
    <property type="entry name" value="3H_domain"/>
</dbReference>
<dbReference type="SUPFAM" id="SSF75500">
    <property type="entry name" value="Putative transcriptional regulator TM1602, C-terminal domain"/>
    <property type="match status" value="1"/>
</dbReference>
<dbReference type="AlphaFoldDB" id="A0A1M7KNB6"/>
<evidence type="ECO:0000313" key="5">
    <source>
        <dbReference type="Proteomes" id="UP000184375"/>
    </source>
</evidence>
<protein>
    <recommendedName>
        <fullName evidence="6">Transcriptional regulator</fullName>
    </recommendedName>
</protein>
<feature type="binding site" evidence="1">
    <location>
        <position position="144"/>
    </location>
    <ligand>
        <name>Ni(2+)</name>
        <dbReference type="ChEBI" id="CHEBI:49786"/>
    </ligand>
</feature>
<name>A0A1M7KNB6_9FIRM</name>
<dbReference type="InterPro" id="IPR026043">
    <property type="entry name" value="NadR"/>
</dbReference>
<feature type="binding site" evidence="1">
    <location>
        <position position="142"/>
    </location>
    <ligand>
        <name>Ni(2+)</name>
        <dbReference type="ChEBI" id="CHEBI:49786"/>
    </ligand>
</feature>
<dbReference type="GO" id="GO:0046872">
    <property type="term" value="F:metal ion binding"/>
    <property type="evidence" value="ECO:0007669"/>
    <property type="project" value="UniProtKB-KW"/>
</dbReference>
<evidence type="ECO:0000313" key="4">
    <source>
        <dbReference type="EMBL" id="SHM66963.1"/>
    </source>
</evidence>
<sequence>MNAEERREKIVEVLKSSKKPISGSELAKMFNVTRQIIVQDIAILRAAGKEILATSQGYAIMEPLDLVTKKVACRHGRKETRDELMIFVESGCRVLDVIVEHPIYGEIHGMLMLNNSRDVEEFIKKMSENNASLLSELTQGVHLHTVQAINEDSIKKACEALKKRGILLS</sequence>
<feature type="domain" description="Helix-turn-helix type 11" evidence="3">
    <location>
        <begin position="6"/>
        <end position="58"/>
    </location>
</feature>
<dbReference type="EMBL" id="FRCR01000009">
    <property type="protein sequence ID" value="SHM66963.1"/>
    <property type="molecule type" value="Genomic_DNA"/>
</dbReference>
<dbReference type="Gene3D" id="1.10.10.10">
    <property type="entry name" value="Winged helix-like DNA-binding domain superfamily/Winged helix DNA-binding domain"/>
    <property type="match status" value="1"/>
</dbReference>
<keyword evidence="5" id="KW-1185">Reference proteome</keyword>
<dbReference type="InterPro" id="IPR035922">
    <property type="entry name" value="3H_dom_sf"/>
</dbReference>
<dbReference type="PIRSF" id="PIRSF037847">
    <property type="entry name" value="NiaR"/>
    <property type="match status" value="1"/>
</dbReference>
<evidence type="ECO:0000256" key="1">
    <source>
        <dbReference type="PIRSR" id="PIRSR037847-1"/>
    </source>
</evidence>
<feature type="domain" description="3H" evidence="2">
    <location>
        <begin position="71"/>
        <end position="167"/>
    </location>
</feature>
<dbReference type="InterPro" id="IPR036390">
    <property type="entry name" value="WH_DNA-bd_sf"/>
</dbReference>
<evidence type="ECO:0000259" key="3">
    <source>
        <dbReference type="Pfam" id="PF08279"/>
    </source>
</evidence>
<dbReference type="STRING" id="447595.SAMN05660826_01631"/>
<reference evidence="5" key="1">
    <citation type="submission" date="2016-11" db="EMBL/GenBank/DDBJ databases">
        <authorList>
            <person name="Varghese N."/>
            <person name="Submissions S."/>
        </authorList>
    </citation>
    <scope>NUCLEOTIDE SEQUENCE [LARGE SCALE GENOMIC DNA]</scope>
    <source>
        <strain evidence="5">DSM 18802</strain>
    </source>
</reference>
<dbReference type="InterPro" id="IPR013196">
    <property type="entry name" value="HTH_11"/>
</dbReference>
<feature type="binding site" evidence="1">
    <location>
        <position position="75"/>
    </location>
    <ligand>
        <name>Ni(2+)</name>
        <dbReference type="ChEBI" id="CHEBI:49786"/>
    </ligand>
</feature>
<proteinExistence type="predicted"/>
<dbReference type="Gene3D" id="3.30.1340.20">
    <property type="entry name" value="3H domain"/>
    <property type="match status" value="1"/>
</dbReference>
<dbReference type="Proteomes" id="UP000184375">
    <property type="component" value="Unassembled WGS sequence"/>
</dbReference>
<dbReference type="Pfam" id="PF02829">
    <property type="entry name" value="3H"/>
    <property type="match status" value="1"/>
</dbReference>
<dbReference type="PANTHER" id="PTHR40068">
    <property type="entry name" value="TRANSCRIPTION REPRESSOR NIAR-RELATED"/>
    <property type="match status" value="1"/>
</dbReference>
<accession>A0A1M7KNB6</accession>
<dbReference type="RefSeq" id="WP_073257327.1">
    <property type="nucleotide sequence ID" value="NZ_FRCR01000009.1"/>
</dbReference>
<dbReference type="Pfam" id="PF08279">
    <property type="entry name" value="HTH_11"/>
    <property type="match status" value="1"/>
</dbReference>
<dbReference type="OrthoDB" id="9792661at2"/>
<organism evidence="4 5">
    <name type="scientific">Caldanaerovirga acetigignens</name>
    <dbReference type="NCBI Taxonomy" id="447595"/>
    <lineage>
        <taxon>Bacteria</taxon>
        <taxon>Bacillati</taxon>
        <taxon>Bacillota</taxon>
        <taxon>Clostridia</taxon>
        <taxon>Thermosediminibacterales</taxon>
        <taxon>Thermosediminibacteraceae</taxon>
        <taxon>Caldanaerovirga</taxon>
    </lineage>
</organism>
<keyword evidence="1" id="KW-0533">Nickel</keyword>
<dbReference type="PANTHER" id="PTHR40068:SF1">
    <property type="entry name" value="TRANSCRIPTION REPRESSOR NIAR-RELATED"/>
    <property type="match status" value="1"/>
</dbReference>
<dbReference type="InterPro" id="IPR036388">
    <property type="entry name" value="WH-like_DNA-bd_sf"/>
</dbReference>
<keyword evidence="1" id="KW-0479">Metal-binding</keyword>
<evidence type="ECO:0000259" key="2">
    <source>
        <dbReference type="Pfam" id="PF02829"/>
    </source>
</evidence>
<gene>
    <name evidence="4" type="ORF">SAMN05660826_01631</name>
</gene>
<evidence type="ECO:0008006" key="6">
    <source>
        <dbReference type="Google" id="ProtNLM"/>
    </source>
</evidence>